<dbReference type="EMBL" id="QJKJ01001457">
    <property type="protein sequence ID" value="RDY07486.1"/>
    <property type="molecule type" value="Genomic_DNA"/>
</dbReference>
<dbReference type="InterPro" id="IPR039537">
    <property type="entry name" value="Retrotran_Ty1/copia-like"/>
</dbReference>
<accession>A0A371HXG4</accession>
<comment type="caution">
    <text evidence="1">The sequence shown here is derived from an EMBL/GenBank/DDBJ whole genome shotgun (WGS) entry which is preliminary data.</text>
</comment>
<sequence length="278" mass="32199">MAQTQFSKGIKRLRSDNGKEDFNHCLSRFHSKQGTIHEFTCIDTSQQNGIVEGKIITYLKLLIPSSSKLYDLTFSFYSYHAKSLHLEYLGGLLLSMFINNIELNWILKQSSYSPNKKGYKCYHPSSHKYFFSIMSTSMNLCPSSLALNFRERIFLFLGPFILKSPIFVLVPPFPIVLQESTPLTLVPKATNMDKPTSMHQRKDKLDLVSIKNNIYTFDENYYSCNHNLDDLLVSLRKEKRSFSKYLISQFVSSKHALKDEKWVKAMDKEMKALERNGT</sequence>
<dbReference type="PANTHER" id="PTHR42648">
    <property type="entry name" value="TRANSPOSASE, PUTATIVE-RELATED"/>
    <property type="match status" value="1"/>
</dbReference>
<keyword evidence="2" id="KW-1185">Reference proteome</keyword>
<dbReference type="GO" id="GO:0003676">
    <property type="term" value="F:nucleic acid binding"/>
    <property type="evidence" value="ECO:0007669"/>
    <property type="project" value="InterPro"/>
</dbReference>
<reference evidence="1" key="1">
    <citation type="submission" date="2018-05" db="EMBL/GenBank/DDBJ databases">
        <title>Draft genome of Mucuna pruriens seed.</title>
        <authorList>
            <person name="Nnadi N.E."/>
            <person name="Vos R."/>
            <person name="Hasami M.H."/>
            <person name="Devisetty U.K."/>
            <person name="Aguiy J.C."/>
        </authorList>
    </citation>
    <scope>NUCLEOTIDE SEQUENCE [LARGE SCALE GENOMIC DNA]</scope>
    <source>
        <strain evidence="1">JCA_2017</strain>
    </source>
</reference>
<protein>
    <recommendedName>
        <fullName evidence="3">Integrase catalytic domain-containing protein</fullName>
    </recommendedName>
</protein>
<evidence type="ECO:0008006" key="3">
    <source>
        <dbReference type="Google" id="ProtNLM"/>
    </source>
</evidence>
<feature type="non-terminal residue" evidence="1">
    <location>
        <position position="1"/>
    </location>
</feature>
<organism evidence="1 2">
    <name type="scientific">Mucuna pruriens</name>
    <name type="common">Velvet bean</name>
    <name type="synonym">Dolichos pruriens</name>
    <dbReference type="NCBI Taxonomy" id="157652"/>
    <lineage>
        <taxon>Eukaryota</taxon>
        <taxon>Viridiplantae</taxon>
        <taxon>Streptophyta</taxon>
        <taxon>Embryophyta</taxon>
        <taxon>Tracheophyta</taxon>
        <taxon>Spermatophyta</taxon>
        <taxon>Magnoliopsida</taxon>
        <taxon>eudicotyledons</taxon>
        <taxon>Gunneridae</taxon>
        <taxon>Pentapetalae</taxon>
        <taxon>rosids</taxon>
        <taxon>fabids</taxon>
        <taxon>Fabales</taxon>
        <taxon>Fabaceae</taxon>
        <taxon>Papilionoideae</taxon>
        <taxon>50 kb inversion clade</taxon>
        <taxon>NPAAA clade</taxon>
        <taxon>indigoferoid/millettioid clade</taxon>
        <taxon>Phaseoleae</taxon>
        <taxon>Mucuna</taxon>
    </lineage>
</organism>
<dbReference type="PANTHER" id="PTHR42648:SF28">
    <property type="entry name" value="TRANSPOSON-ENCODED PROTEIN WITH RIBONUCLEASE H-LIKE AND RETROVIRUS ZINC FINGER-LIKE DOMAINS"/>
    <property type="match status" value="1"/>
</dbReference>
<gene>
    <name evidence="1" type="ORF">CR513_08398</name>
</gene>
<dbReference type="SUPFAM" id="SSF53098">
    <property type="entry name" value="Ribonuclease H-like"/>
    <property type="match status" value="1"/>
</dbReference>
<dbReference type="InterPro" id="IPR012337">
    <property type="entry name" value="RNaseH-like_sf"/>
</dbReference>
<proteinExistence type="predicted"/>
<evidence type="ECO:0000313" key="1">
    <source>
        <dbReference type="EMBL" id="RDY07486.1"/>
    </source>
</evidence>
<dbReference type="Proteomes" id="UP000257109">
    <property type="component" value="Unassembled WGS sequence"/>
</dbReference>
<dbReference type="InterPro" id="IPR036397">
    <property type="entry name" value="RNaseH_sf"/>
</dbReference>
<evidence type="ECO:0000313" key="2">
    <source>
        <dbReference type="Proteomes" id="UP000257109"/>
    </source>
</evidence>
<name>A0A371HXG4_MUCPR</name>
<dbReference type="AlphaFoldDB" id="A0A371HXG4"/>
<dbReference type="Gene3D" id="3.30.420.10">
    <property type="entry name" value="Ribonuclease H-like superfamily/Ribonuclease H"/>
    <property type="match status" value="1"/>
</dbReference>